<feature type="transmembrane region" description="Helical" evidence="1">
    <location>
        <begin position="118"/>
        <end position="141"/>
    </location>
</feature>
<comment type="caution">
    <text evidence="2">The sequence shown here is derived from an EMBL/GenBank/DDBJ whole genome shotgun (WGS) entry which is preliminary data.</text>
</comment>
<dbReference type="OrthoDB" id="517819at2"/>
<evidence type="ECO:0000313" key="2">
    <source>
        <dbReference type="EMBL" id="RUT05679.1"/>
    </source>
</evidence>
<dbReference type="RefSeq" id="WP_127082133.1">
    <property type="nucleotide sequence ID" value="NZ_RSCL01000008.1"/>
</dbReference>
<keyword evidence="3" id="KW-1185">Reference proteome</keyword>
<feature type="transmembrane region" description="Helical" evidence="1">
    <location>
        <begin position="70"/>
        <end position="98"/>
    </location>
</feature>
<feature type="transmembrane region" description="Helical" evidence="1">
    <location>
        <begin position="9"/>
        <end position="27"/>
    </location>
</feature>
<sequence length="146" mass="16504">MNVEFLNRFSWSSLLLMCLGYTLVGWYLSAHHIVWLLGIFIALVVLYIASKTNPILESLITFSSQGWLAVLFISFIASISIALAVIWSMLWTLIFIPLSTTLLAELEMRLGGFDKTDTFWILTFFAALGLITGEITDLVFLPSIRY</sequence>
<accession>A0A3S1CP24</accession>
<dbReference type="AlphaFoldDB" id="A0A3S1CP24"/>
<keyword evidence="1" id="KW-0812">Transmembrane</keyword>
<name>A0A3S1CP24_9CYAN</name>
<proteinExistence type="predicted"/>
<reference evidence="2" key="2">
    <citation type="journal article" date="2019" name="Genome Biol. Evol.">
        <title>Day and night: Metabolic profiles and evolutionary relationships of six axenic non-marine cyanobacteria.</title>
        <authorList>
            <person name="Will S.E."/>
            <person name="Henke P."/>
            <person name="Boedeker C."/>
            <person name="Huang S."/>
            <person name="Brinkmann H."/>
            <person name="Rohde M."/>
            <person name="Jarek M."/>
            <person name="Friedl T."/>
            <person name="Seufert S."/>
            <person name="Schumacher M."/>
            <person name="Overmann J."/>
            <person name="Neumann-Schaal M."/>
            <person name="Petersen J."/>
        </authorList>
    </citation>
    <scope>NUCLEOTIDE SEQUENCE [LARGE SCALE GENOMIC DNA]</scope>
    <source>
        <strain evidence="2">PCC 7102</strain>
    </source>
</reference>
<dbReference type="EMBL" id="RSCL01000008">
    <property type="protein sequence ID" value="RUT05679.1"/>
    <property type="molecule type" value="Genomic_DNA"/>
</dbReference>
<evidence type="ECO:0000313" key="3">
    <source>
        <dbReference type="Proteomes" id="UP000271624"/>
    </source>
</evidence>
<keyword evidence="1" id="KW-0472">Membrane</keyword>
<organism evidence="2 3">
    <name type="scientific">Dulcicalothrix desertica PCC 7102</name>
    <dbReference type="NCBI Taxonomy" id="232991"/>
    <lineage>
        <taxon>Bacteria</taxon>
        <taxon>Bacillati</taxon>
        <taxon>Cyanobacteriota</taxon>
        <taxon>Cyanophyceae</taxon>
        <taxon>Nostocales</taxon>
        <taxon>Calotrichaceae</taxon>
        <taxon>Dulcicalothrix</taxon>
    </lineage>
</organism>
<feature type="transmembrane region" description="Helical" evidence="1">
    <location>
        <begin position="33"/>
        <end position="49"/>
    </location>
</feature>
<reference evidence="2" key="1">
    <citation type="submission" date="2018-12" db="EMBL/GenBank/DDBJ databases">
        <authorList>
            <person name="Will S."/>
            <person name="Neumann-Schaal M."/>
            <person name="Henke P."/>
        </authorList>
    </citation>
    <scope>NUCLEOTIDE SEQUENCE</scope>
    <source>
        <strain evidence="2">PCC 7102</strain>
    </source>
</reference>
<keyword evidence="1" id="KW-1133">Transmembrane helix</keyword>
<dbReference type="Proteomes" id="UP000271624">
    <property type="component" value="Unassembled WGS sequence"/>
</dbReference>
<gene>
    <name evidence="2" type="ORF">DSM106972_036860</name>
</gene>
<evidence type="ECO:0000256" key="1">
    <source>
        <dbReference type="SAM" id="Phobius"/>
    </source>
</evidence>
<protein>
    <submittedName>
        <fullName evidence="2">Uncharacterized protein</fullName>
    </submittedName>
</protein>